<dbReference type="SMART" id="SM00220">
    <property type="entry name" value="S_TKc"/>
    <property type="match status" value="1"/>
</dbReference>
<feature type="compositionally biased region" description="Polar residues" evidence="13">
    <location>
        <begin position="382"/>
        <end position="400"/>
    </location>
</feature>
<evidence type="ECO:0000256" key="12">
    <source>
        <dbReference type="PROSITE-ProRule" id="PRU10141"/>
    </source>
</evidence>
<dbReference type="Pfam" id="PF00069">
    <property type="entry name" value="Pkinase"/>
    <property type="match status" value="1"/>
</dbReference>
<dbReference type="Proteomes" id="UP001626550">
    <property type="component" value="Unassembled WGS sequence"/>
</dbReference>
<dbReference type="Gene3D" id="1.10.510.10">
    <property type="entry name" value="Transferase(Phosphotransferase) domain 1"/>
    <property type="match status" value="1"/>
</dbReference>
<name>A0ABD2Q0N9_9PLAT</name>
<dbReference type="SUPFAM" id="SSF56112">
    <property type="entry name" value="Protein kinase-like (PK-like)"/>
    <property type="match status" value="1"/>
</dbReference>
<accession>A0ABD2Q0N9</accession>
<dbReference type="GO" id="GO:0005524">
    <property type="term" value="F:ATP binding"/>
    <property type="evidence" value="ECO:0007669"/>
    <property type="project" value="UniProtKB-UniRule"/>
</dbReference>
<protein>
    <recommendedName>
        <fullName evidence="3">non-specific serine/threonine protein kinase</fullName>
        <ecNumber evidence="3">2.7.11.1</ecNumber>
    </recommendedName>
</protein>
<dbReference type="InterPro" id="IPR017441">
    <property type="entry name" value="Protein_kinase_ATP_BS"/>
</dbReference>
<evidence type="ECO:0000259" key="14">
    <source>
        <dbReference type="PROSITE" id="PS50011"/>
    </source>
</evidence>
<dbReference type="EC" id="2.7.11.1" evidence="3"/>
<evidence type="ECO:0000256" key="5">
    <source>
        <dbReference type="ARBA" id="ARBA00022527"/>
    </source>
</evidence>
<evidence type="ECO:0000256" key="7">
    <source>
        <dbReference type="ARBA" id="ARBA00022741"/>
    </source>
</evidence>
<dbReference type="Gene3D" id="3.30.200.20">
    <property type="entry name" value="Phosphorylase Kinase, domain 1"/>
    <property type="match status" value="1"/>
</dbReference>
<evidence type="ECO:0000256" key="6">
    <source>
        <dbReference type="ARBA" id="ARBA00022679"/>
    </source>
</evidence>
<feature type="domain" description="Protein kinase" evidence="14">
    <location>
        <begin position="24"/>
        <end position="303"/>
    </location>
</feature>
<evidence type="ECO:0000256" key="4">
    <source>
        <dbReference type="ARBA" id="ARBA00022490"/>
    </source>
</evidence>
<dbReference type="FunFam" id="1.10.510.10:FF:000947">
    <property type="entry name" value="serine/threonine-protein kinase OSR1"/>
    <property type="match status" value="1"/>
</dbReference>
<dbReference type="PROSITE" id="PS50011">
    <property type="entry name" value="PROTEIN_KINASE_DOM"/>
    <property type="match status" value="1"/>
</dbReference>
<keyword evidence="6" id="KW-0808">Transferase</keyword>
<keyword evidence="7 12" id="KW-0547">Nucleotide-binding</keyword>
<evidence type="ECO:0000256" key="9">
    <source>
        <dbReference type="ARBA" id="ARBA00022840"/>
    </source>
</evidence>
<feature type="binding site" evidence="12">
    <location>
        <position position="53"/>
    </location>
    <ligand>
        <name>ATP</name>
        <dbReference type="ChEBI" id="CHEBI:30616"/>
    </ligand>
</feature>
<comment type="subcellular location">
    <subcellularLocation>
        <location evidence="1">Cytoplasm</location>
    </subcellularLocation>
</comment>
<keyword evidence="5" id="KW-0723">Serine/threonine-protein kinase</keyword>
<evidence type="ECO:0000256" key="10">
    <source>
        <dbReference type="ARBA" id="ARBA00047899"/>
    </source>
</evidence>
<organism evidence="15 16">
    <name type="scientific">Cichlidogyrus casuarinus</name>
    <dbReference type="NCBI Taxonomy" id="1844966"/>
    <lineage>
        <taxon>Eukaryota</taxon>
        <taxon>Metazoa</taxon>
        <taxon>Spiralia</taxon>
        <taxon>Lophotrochozoa</taxon>
        <taxon>Platyhelminthes</taxon>
        <taxon>Monogenea</taxon>
        <taxon>Monopisthocotylea</taxon>
        <taxon>Dactylogyridea</taxon>
        <taxon>Ancyrocephalidae</taxon>
        <taxon>Cichlidogyrus</taxon>
    </lineage>
</organism>
<evidence type="ECO:0000313" key="15">
    <source>
        <dbReference type="EMBL" id="KAL3312918.1"/>
    </source>
</evidence>
<gene>
    <name evidence="15" type="primary">STK39</name>
    <name evidence="15" type="ORF">Ciccas_008485</name>
</gene>
<comment type="similarity">
    <text evidence="2">Belongs to the protein kinase superfamily. STE Ser/Thr protein kinase family. STE20 subfamily.</text>
</comment>
<reference evidence="15 16" key="1">
    <citation type="submission" date="2024-11" db="EMBL/GenBank/DDBJ databases">
        <title>Adaptive evolution of stress response genes in parasites aligns with host niche diversity.</title>
        <authorList>
            <person name="Hahn C."/>
            <person name="Resl P."/>
        </authorList>
    </citation>
    <scope>NUCLEOTIDE SEQUENCE [LARGE SCALE GENOMIC DNA]</scope>
    <source>
        <strain evidence="15">EGGRZ-B1_66</strain>
        <tissue evidence="15">Body</tissue>
    </source>
</reference>
<keyword evidence="4" id="KW-0963">Cytoplasm</keyword>
<dbReference type="InterPro" id="IPR024678">
    <property type="entry name" value="Kinase_OSR1/WNK_CCT"/>
</dbReference>
<dbReference type="PROSITE" id="PS00107">
    <property type="entry name" value="PROTEIN_KINASE_ATP"/>
    <property type="match status" value="1"/>
</dbReference>
<dbReference type="GO" id="GO:0005737">
    <property type="term" value="C:cytoplasm"/>
    <property type="evidence" value="ECO:0007669"/>
    <property type="project" value="UniProtKB-SubCell"/>
</dbReference>
<dbReference type="AlphaFoldDB" id="A0ABD2Q0N9"/>
<evidence type="ECO:0000256" key="2">
    <source>
        <dbReference type="ARBA" id="ARBA00008874"/>
    </source>
</evidence>
<dbReference type="Gene3D" id="3.10.20.90">
    <property type="entry name" value="Phosphatidylinositol 3-kinase Catalytic Subunit, Chain A, domain 1"/>
    <property type="match status" value="1"/>
</dbReference>
<evidence type="ECO:0000256" key="3">
    <source>
        <dbReference type="ARBA" id="ARBA00012513"/>
    </source>
</evidence>
<dbReference type="InterPro" id="IPR050629">
    <property type="entry name" value="STE20/SPS1-PAK"/>
</dbReference>
<dbReference type="GO" id="GO:0004674">
    <property type="term" value="F:protein serine/threonine kinase activity"/>
    <property type="evidence" value="ECO:0007669"/>
    <property type="project" value="UniProtKB-KW"/>
</dbReference>
<sequence>MTDTNPAATNVEVIPQWPVTRSAYEVGQLIGRGATSEVHKADCVPLAKPCAIKIINLEKCSTSASLEEINREIRSMKSLRHENIVAYYGSFVDSDELLIVMDLCQRGSLLDVIKYTQSKRDITYGAFDENTIATIMRDVLRGLAYIHENGLVHRDLKCGNLLVKDDGVIQIADFGVAAFLACQPLAATGSMDLRRFTFVGTPCWMAPEVMQQAKGYNQKADIWSIGITAIEMATGQAPYAKFPPMKVLLLTLQNDPPDIDTAASITNQYVNYGQKFRKFTKSCLIKDAAARIPAKELLQHSFIKSKAKDRDHLCRVLIRGEGDAPAVPRLSTGSDSADKLQEIKNNSTRWNFDTLGAGSNIAGDSDDEDSDDGLPNAGPAPDNSQTMSTNRTHTSANNHSPPAVPATTPCTPESEKATIPHADTAINPKVLEQAPKSKSNDQTAVTITYRITLRKRNPKQKNELQDISFFYVPGKDNTDVLSRELVDADLLDGCDLLLVAHNMSELIANPAQREKVFPLNSSTVPGQVPVESELHGYAKILIRMASTEQDQANGAVTESL</sequence>
<comment type="catalytic activity">
    <reaction evidence="11">
        <text>L-seryl-[protein] + ATP = O-phospho-L-seryl-[protein] + ADP + H(+)</text>
        <dbReference type="Rhea" id="RHEA:17989"/>
        <dbReference type="Rhea" id="RHEA-COMP:9863"/>
        <dbReference type="Rhea" id="RHEA-COMP:11604"/>
        <dbReference type="ChEBI" id="CHEBI:15378"/>
        <dbReference type="ChEBI" id="CHEBI:29999"/>
        <dbReference type="ChEBI" id="CHEBI:30616"/>
        <dbReference type="ChEBI" id="CHEBI:83421"/>
        <dbReference type="ChEBI" id="CHEBI:456216"/>
        <dbReference type="EC" id="2.7.11.1"/>
    </reaction>
</comment>
<comment type="caution">
    <text evidence="15">The sequence shown here is derived from an EMBL/GenBank/DDBJ whole genome shotgun (WGS) entry which is preliminary data.</text>
</comment>
<dbReference type="InterPro" id="IPR000719">
    <property type="entry name" value="Prot_kinase_dom"/>
</dbReference>
<proteinExistence type="inferred from homology"/>
<dbReference type="PANTHER" id="PTHR48012">
    <property type="entry name" value="STERILE20-LIKE KINASE, ISOFORM B-RELATED"/>
    <property type="match status" value="1"/>
</dbReference>
<dbReference type="InterPro" id="IPR008271">
    <property type="entry name" value="Ser/Thr_kinase_AS"/>
</dbReference>
<dbReference type="PROSITE" id="PS00108">
    <property type="entry name" value="PROTEIN_KINASE_ST"/>
    <property type="match status" value="1"/>
</dbReference>
<evidence type="ECO:0000256" key="1">
    <source>
        <dbReference type="ARBA" id="ARBA00004496"/>
    </source>
</evidence>
<comment type="catalytic activity">
    <reaction evidence="10">
        <text>L-threonyl-[protein] + ATP = O-phospho-L-threonyl-[protein] + ADP + H(+)</text>
        <dbReference type="Rhea" id="RHEA:46608"/>
        <dbReference type="Rhea" id="RHEA-COMP:11060"/>
        <dbReference type="Rhea" id="RHEA-COMP:11605"/>
        <dbReference type="ChEBI" id="CHEBI:15378"/>
        <dbReference type="ChEBI" id="CHEBI:30013"/>
        <dbReference type="ChEBI" id="CHEBI:30616"/>
        <dbReference type="ChEBI" id="CHEBI:61977"/>
        <dbReference type="ChEBI" id="CHEBI:456216"/>
        <dbReference type="EC" id="2.7.11.1"/>
    </reaction>
</comment>
<keyword evidence="9 12" id="KW-0067">ATP-binding</keyword>
<evidence type="ECO:0000256" key="13">
    <source>
        <dbReference type="SAM" id="MobiDB-lite"/>
    </source>
</evidence>
<evidence type="ECO:0000256" key="8">
    <source>
        <dbReference type="ARBA" id="ARBA00022777"/>
    </source>
</evidence>
<evidence type="ECO:0000256" key="11">
    <source>
        <dbReference type="ARBA" id="ARBA00048679"/>
    </source>
</evidence>
<dbReference type="EMBL" id="JBJKFK010001507">
    <property type="protein sequence ID" value="KAL3312918.1"/>
    <property type="molecule type" value="Genomic_DNA"/>
</dbReference>
<dbReference type="InterPro" id="IPR011009">
    <property type="entry name" value="Kinase-like_dom_sf"/>
</dbReference>
<keyword evidence="8 15" id="KW-0418">Kinase</keyword>
<feature type="region of interest" description="Disordered" evidence="13">
    <location>
        <begin position="350"/>
        <end position="423"/>
    </location>
</feature>
<evidence type="ECO:0000313" key="16">
    <source>
        <dbReference type="Proteomes" id="UP001626550"/>
    </source>
</evidence>
<dbReference type="PANTHER" id="PTHR48012:SF16">
    <property type="entry name" value="NON-SPECIFIC SERINE_THREONINE PROTEIN KINASE"/>
    <property type="match status" value="1"/>
</dbReference>
<keyword evidence="16" id="KW-1185">Reference proteome</keyword>
<dbReference type="Pfam" id="PF12202">
    <property type="entry name" value="OSR1_C"/>
    <property type="match status" value="1"/>
</dbReference>